<dbReference type="InterPro" id="IPR052518">
    <property type="entry name" value="CHR_Transporter"/>
</dbReference>
<dbReference type="GO" id="GO:0005886">
    <property type="term" value="C:plasma membrane"/>
    <property type="evidence" value="ECO:0007669"/>
    <property type="project" value="UniProtKB-SubCell"/>
</dbReference>
<dbReference type="GO" id="GO:0015109">
    <property type="term" value="F:chromate transmembrane transporter activity"/>
    <property type="evidence" value="ECO:0007669"/>
    <property type="project" value="InterPro"/>
</dbReference>
<reference evidence="8" key="2">
    <citation type="submission" date="2021-04" db="EMBL/GenBank/DDBJ databases">
        <authorList>
            <person name="Gilroy R."/>
        </authorList>
    </citation>
    <scope>NUCLEOTIDE SEQUENCE</scope>
    <source>
        <strain evidence="8">CHK172-16539</strain>
    </source>
</reference>
<keyword evidence="3" id="KW-1003">Cell membrane</keyword>
<evidence type="ECO:0000256" key="5">
    <source>
        <dbReference type="ARBA" id="ARBA00022989"/>
    </source>
</evidence>
<evidence type="ECO:0000256" key="1">
    <source>
        <dbReference type="ARBA" id="ARBA00004651"/>
    </source>
</evidence>
<comment type="similarity">
    <text evidence="2">Belongs to the chromate ion transporter (CHR) (TC 2.A.51) family.</text>
</comment>
<dbReference type="Pfam" id="PF02417">
    <property type="entry name" value="Chromate_transp"/>
    <property type="match status" value="1"/>
</dbReference>
<keyword evidence="5 7" id="KW-1133">Transmembrane helix</keyword>
<organism evidence="8 9">
    <name type="scientific">Candidatus Enterococcus avicola</name>
    <dbReference type="NCBI Taxonomy" id="2838561"/>
    <lineage>
        <taxon>Bacteria</taxon>
        <taxon>Bacillati</taxon>
        <taxon>Bacillota</taxon>
        <taxon>Bacilli</taxon>
        <taxon>Lactobacillales</taxon>
        <taxon>Enterococcaceae</taxon>
        <taxon>Enterococcus</taxon>
    </lineage>
</organism>
<evidence type="ECO:0000313" key="8">
    <source>
        <dbReference type="EMBL" id="HIZ54423.1"/>
    </source>
</evidence>
<dbReference type="PANTHER" id="PTHR43663">
    <property type="entry name" value="CHROMATE TRANSPORT PROTEIN-RELATED"/>
    <property type="match status" value="1"/>
</dbReference>
<reference evidence="8" key="1">
    <citation type="journal article" date="2021" name="PeerJ">
        <title>Extensive microbial diversity within the chicken gut microbiome revealed by metagenomics and culture.</title>
        <authorList>
            <person name="Gilroy R."/>
            <person name="Ravi A."/>
            <person name="Getino M."/>
            <person name="Pursley I."/>
            <person name="Horton D.L."/>
            <person name="Alikhan N.F."/>
            <person name="Baker D."/>
            <person name="Gharbi K."/>
            <person name="Hall N."/>
            <person name="Watson M."/>
            <person name="Adriaenssens E.M."/>
            <person name="Foster-Nyarko E."/>
            <person name="Jarju S."/>
            <person name="Secka A."/>
            <person name="Antonio M."/>
            <person name="Oren A."/>
            <person name="Chaudhuri R.R."/>
            <person name="La Ragione R."/>
            <person name="Hildebrand F."/>
            <person name="Pallen M.J."/>
        </authorList>
    </citation>
    <scope>NUCLEOTIDE SEQUENCE</scope>
    <source>
        <strain evidence="8">CHK172-16539</strain>
    </source>
</reference>
<keyword evidence="4 7" id="KW-0812">Transmembrane</keyword>
<gene>
    <name evidence="8" type="ORF">IAA20_10845</name>
</gene>
<dbReference type="PANTHER" id="PTHR43663:SF1">
    <property type="entry name" value="CHROMATE TRANSPORTER"/>
    <property type="match status" value="1"/>
</dbReference>
<feature type="transmembrane region" description="Helical" evidence="7">
    <location>
        <begin position="167"/>
        <end position="184"/>
    </location>
</feature>
<comment type="caution">
    <text evidence="8">The sequence shown here is derived from an EMBL/GenBank/DDBJ whole genome shotgun (WGS) entry which is preliminary data.</text>
</comment>
<evidence type="ECO:0000256" key="2">
    <source>
        <dbReference type="ARBA" id="ARBA00005262"/>
    </source>
</evidence>
<evidence type="ECO:0000256" key="3">
    <source>
        <dbReference type="ARBA" id="ARBA00022475"/>
    </source>
</evidence>
<sequence>MIYLLLAFYFFQIGLFSIGGGYATISLIQKILVVENQWLTTKEFTDIITISQMTPGPLAVNSSTFVGLQVSNLLGAFIATVSAVISGCIIAIALYHFFQKNKDSTRIKHIFNGLEAVAIGLIASASLSILSIAFFGNMDFNIQLSTINWLAFLIFLAVLWALRKWQLNPIIILIVTGLLGFFLYT</sequence>
<feature type="transmembrane region" description="Helical" evidence="7">
    <location>
        <begin position="142"/>
        <end position="162"/>
    </location>
</feature>
<dbReference type="InterPro" id="IPR003370">
    <property type="entry name" value="Chromate_transpt"/>
</dbReference>
<evidence type="ECO:0000256" key="6">
    <source>
        <dbReference type="ARBA" id="ARBA00023136"/>
    </source>
</evidence>
<comment type="subcellular location">
    <subcellularLocation>
        <location evidence="1">Cell membrane</location>
        <topology evidence="1">Multi-pass membrane protein</topology>
    </subcellularLocation>
</comment>
<evidence type="ECO:0000256" key="7">
    <source>
        <dbReference type="SAM" id="Phobius"/>
    </source>
</evidence>
<feature type="transmembrane region" description="Helical" evidence="7">
    <location>
        <begin position="110"/>
        <end position="136"/>
    </location>
</feature>
<accession>A0A9D2F9E5</accession>
<keyword evidence="6 7" id="KW-0472">Membrane</keyword>
<protein>
    <submittedName>
        <fullName evidence="8">Chromate transporter</fullName>
    </submittedName>
</protein>
<name>A0A9D2F9E5_9ENTE</name>
<dbReference type="Proteomes" id="UP000824063">
    <property type="component" value="Unassembled WGS sequence"/>
</dbReference>
<evidence type="ECO:0000256" key="4">
    <source>
        <dbReference type="ARBA" id="ARBA00022692"/>
    </source>
</evidence>
<dbReference type="EMBL" id="DXBN01000251">
    <property type="protein sequence ID" value="HIZ54423.1"/>
    <property type="molecule type" value="Genomic_DNA"/>
</dbReference>
<feature type="transmembrane region" description="Helical" evidence="7">
    <location>
        <begin position="73"/>
        <end position="98"/>
    </location>
</feature>
<dbReference type="AlphaFoldDB" id="A0A9D2F9E5"/>
<proteinExistence type="inferred from homology"/>
<evidence type="ECO:0000313" key="9">
    <source>
        <dbReference type="Proteomes" id="UP000824063"/>
    </source>
</evidence>